<accession>A0AAD6Y8J1</accession>
<sequence>MAVCSDSLPGDDTAPPKSAVMLRERLAEIESEMAPIQARLAHLATARKLIVDALESIVFPILRIPPEITAEFFVHYVDWANGDPRTRRGGPLAMLLLFFALVYVVGRAHERTAASSARLDEG</sequence>
<proteinExistence type="predicted"/>
<keyword evidence="1" id="KW-0812">Transmembrane</keyword>
<keyword evidence="1" id="KW-0472">Membrane</keyword>
<keyword evidence="3" id="KW-1185">Reference proteome</keyword>
<feature type="transmembrane region" description="Helical" evidence="1">
    <location>
        <begin position="89"/>
        <end position="106"/>
    </location>
</feature>
<organism evidence="2 3">
    <name type="scientific">Mycena pura</name>
    <dbReference type="NCBI Taxonomy" id="153505"/>
    <lineage>
        <taxon>Eukaryota</taxon>
        <taxon>Fungi</taxon>
        <taxon>Dikarya</taxon>
        <taxon>Basidiomycota</taxon>
        <taxon>Agaricomycotina</taxon>
        <taxon>Agaricomycetes</taxon>
        <taxon>Agaricomycetidae</taxon>
        <taxon>Agaricales</taxon>
        <taxon>Marasmiineae</taxon>
        <taxon>Mycenaceae</taxon>
        <taxon>Mycena</taxon>
    </lineage>
</organism>
<name>A0AAD6Y8J1_9AGAR</name>
<dbReference type="EMBL" id="JARJCW010000055">
    <property type="protein sequence ID" value="KAJ7202285.1"/>
    <property type="molecule type" value="Genomic_DNA"/>
</dbReference>
<evidence type="ECO:0000313" key="2">
    <source>
        <dbReference type="EMBL" id="KAJ7202285.1"/>
    </source>
</evidence>
<evidence type="ECO:0000313" key="3">
    <source>
        <dbReference type="Proteomes" id="UP001219525"/>
    </source>
</evidence>
<dbReference type="Proteomes" id="UP001219525">
    <property type="component" value="Unassembled WGS sequence"/>
</dbReference>
<gene>
    <name evidence="2" type="ORF">GGX14DRAFT_570791</name>
</gene>
<comment type="caution">
    <text evidence="2">The sequence shown here is derived from an EMBL/GenBank/DDBJ whole genome shotgun (WGS) entry which is preliminary data.</text>
</comment>
<evidence type="ECO:0000256" key="1">
    <source>
        <dbReference type="SAM" id="Phobius"/>
    </source>
</evidence>
<protein>
    <submittedName>
        <fullName evidence="2">Uncharacterized protein</fullName>
    </submittedName>
</protein>
<reference evidence="2" key="1">
    <citation type="submission" date="2023-03" db="EMBL/GenBank/DDBJ databases">
        <title>Massive genome expansion in bonnet fungi (Mycena s.s.) driven by repeated elements and novel gene families across ecological guilds.</title>
        <authorList>
            <consortium name="Lawrence Berkeley National Laboratory"/>
            <person name="Harder C.B."/>
            <person name="Miyauchi S."/>
            <person name="Viragh M."/>
            <person name="Kuo A."/>
            <person name="Thoen E."/>
            <person name="Andreopoulos B."/>
            <person name="Lu D."/>
            <person name="Skrede I."/>
            <person name="Drula E."/>
            <person name="Henrissat B."/>
            <person name="Morin E."/>
            <person name="Kohler A."/>
            <person name="Barry K."/>
            <person name="LaButti K."/>
            <person name="Morin E."/>
            <person name="Salamov A."/>
            <person name="Lipzen A."/>
            <person name="Mereny Z."/>
            <person name="Hegedus B."/>
            <person name="Baldrian P."/>
            <person name="Stursova M."/>
            <person name="Weitz H."/>
            <person name="Taylor A."/>
            <person name="Grigoriev I.V."/>
            <person name="Nagy L.G."/>
            <person name="Martin F."/>
            <person name="Kauserud H."/>
        </authorList>
    </citation>
    <scope>NUCLEOTIDE SEQUENCE</scope>
    <source>
        <strain evidence="2">9144</strain>
    </source>
</reference>
<keyword evidence="1" id="KW-1133">Transmembrane helix</keyword>
<dbReference type="AlphaFoldDB" id="A0AAD6Y8J1"/>